<feature type="transmembrane region" description="Helical" evidence="1">
    <location>
        <begin position="20"/>
        <end position="37"/>
    </location>
</feature>
<dbReference type="EMBL" id="CP014228">
    <property type="protein sequence ID" value="AMD88316.1"/>
    <property type="molecule type" value="Genomic_DNA"/>
</dbReference>
<feature type="transmembrane region" description="Helical" evidence="1">
    <location>
        <begin position="87"/>
        <end position="106"/>
    </location>
</feature>
<dbReference type="OrthoDB" id="3253635at2"/>
<keyword evidence="1" id="KW-0472">Membrane</keyword>
<sequence length="179" mass="19672">MAKDVVRGEDRVTSAAGRKVLAVLRIIIGFYFLWAFIDKTFGFGFATAHEKAWIRGGTPAQGFIKFVAAKSPFSGFFNLFANSFGDILFMLGLLAIGTALILGIGLKVTSVAAPLLLLFMYLAEWPIATGGTEDAATNPIVDDHWVMAFAIIFFMLVRAGDTWGLGKWWRGLVDESWLR</sequence>
<name>A0A0X8JGP1_ACTRD</name>
<feature type="transmembrane region" description="Helical" evidence="1">
    <location>
        <begin position="144"/>
        <end position="160"/>
    </location>
</feature>
<evidence type="ECO:0000256" key="1">
    <source>
        <dbReference type="SAM" id="Phobius"/>
    </source>
</evidence>
<reference evidence="3" key="1">
    <citation type="submission" date="2016-02" db="EMBL/GenBank/DDBJ databases">
        <authorList>
            <person name="Holder M.E."/>
            <person name="Ajami N.J."/>
            <person name="Petrosino J.F."/>
        </authorList>
    </citation>
    <scope>NUCLEOTIDE SEQUENCE [LARGE SCALE GENOMIC DNA]</scope>
    <source>
        <strain evidence="3">CCUG 36733</strain>
    </source>
</reference>
<keyword evidence="3" id="KW-1185">Reference proteome</keyword>
<organism evidence="2 3">
    <name type="scientific">Actinomyces radicidentis</name>
    <dbReference type="NCBI Taxonomy" id="111015"/>
    <lineage>
        <taxon>Bacteria</taxon>
        <taxon>Bacillati</taxon>
        <taxon>Actinomycetota</taxon>
        <taxon>Actinomycetes</taxon>
        <taxon>Actinomycetales</taxon>
        <taxon>Actinomycetaceae</taxon>
        <taxon>Actinomyces</taxon>
    </lineage>
</organism>
<accession>A0A0X8JGP1</accession>
<gene>
    <name evidence="2" type="ORF">AXF14_00400</name>
</gene>
<feature type="transmembrane region" description="Helical" evidence="1">
    <location>
        <begin position="113"/>
        <end position="132"/>
    </location>
</feature>
<dbReference type="STRING" id="111015.AXF14_00400"/>
<evidence type="ECO:0000313" key="2">
    <source>
        <dbReference type="EMBL" id="AMD88316.1"/>
    </source>
</evidence>
<keyword evidence="1" id="KW-1133">Transmembrane helix</keyword>
<dbReference type="Proteomes" id="UP000065220">
    <property type="component" value="Chromosome"/>
</dbReference>
<protein>
    <submittedName>
        <fullName evidence="2">DoxX family protein</fullName>
    </submittedName>
</protein>
<keyword evidence="1" id="KW-0812">Transmembrane</keyword>
<dbReference type="KEGG" id="ard:AXF14_00400"/>
<proteinExistence type="predicted"/>
<evidence type="ECO:0000313" key="3">
    <source>
        <dbReference type="Proteomes" id="UP000065220"/>
    </source>
</evidence>
<dbReference type="AlphaFoldDB" id="A0A0X8JGP1"/>